<dbReference type="CDD" id="cd12503">
    <property type="entry name" value="RRM1_hnRNPH_GRSF1_like"/>
    <property type="match status" value="1"/>
</dbReference>
<reference evidence="6" key="1">
    <citation type="journal article" date="2023" name="Science">
        <title>Genome structures resolve the early diversification of teleost fishes.</title>
        <authorList>
            <person name="Parey E."/>
            <person name="Louis A."/>
            <person name="Montfort J."/>
            <person name="Bouchez O."/>
            <person name="Roques C."/>
            <person name="Iampietro C."/>
            <person name="Lluch J."/>
            <person name="Castinel A."/>
            <person name="Donnadieu C."/>
            <person name="Desvignes T."/>
            <person name="Floi Bucao C."/>
            <person name="Jouanno E."/>
            <person name="Wen M."/>
            <person name="Mejri S."/>
            <person name="Dirks R."/>
            <person name="Jansen H."/>
            <person name="Henkel C."/>
            <person name="Chen W.J."/>
            <person name="Zahm M."/>
            <person name="Cabau C."/>
            <person name="Klopp C."/>
            <person name="Thompson A.W."/>
            <person name="Robinson-Rechavi M."/>
            <person name="Braasch I."/>
            <person name="Lecointre G."/>
            <person name="Bobe J."/>
            <person name="Postlethwait J.H."/>
            <person name="Berthelot C."/>
            <person name="Roest Crollius H."/>
            <person name="Guiguen Y."/>
        </authorList>
    </citation>
    <scope>NUCLEOTIDE SEQUENCE</scope>
    <source>
        <strain evidence="6">Concon-B</strain>
    </source>
</reference>
<evidence type="ECO:0000313" key="7">
    <source>
        <dbReference type="Proteomes" id="UP001152803"/>
    </source>
</evidence>
<dbReference type="InterPro" id="IPR000504">
    <property type="entry name" value="RRM_dom"/>
</dbReference>
<feature type="region of interest" description="Disordered" evidence="4">
    <location>
        <begin position="293"/>
        <end position="317"/>
    </location>
</feature>
<dbReference type="GO" id="GO:0003723">
    <property type="term" value="F:RNA binding"/>
    <property type="evidence" value="ECO:0007669"/>
    <property type="project" value="UniProtKB-UniRule"/>
</dbReference>
<gene>
    <name evidence="6" type="ORF">COCON_G00154900</name>
</gene>
<dbReference type="EMBL" id="JAFJMO010000011">
    <property type="protein sequence ID" value="KAJ8263033.1"/>
    <property type="molecule type" value="Genomic_DNA"/>
</dbReference>
<comment type="caution">
    <text evidence="6">The sequence shown here is derived from an EMBL/GenBank/DDBJ whole genome shotgun (WGS) entry which is preliminary data.</text>
</comment>
<keyword evidence="1" id="KW-0677">Repeat</keyword>
<proteinExistence type="predicted"/>
<evidence type="ECO:0000256" key="3">
    <source>
        <dbReference type="PROSITE-ProRule" id="PRU00176"/>
    </source>
</evidence>
<dbReference type="Gene3D" id="3.30.70.330">
    <property type="match status" value="3"/>
</dbReference>
<feature type="domain" description="RRM" evidence="5">
    <location>
        <begin position="209"/>
        <end position="281"/>
    </location>
</feature>
<dbReference type="SUPFAM" id="SSF54928">
    <property type="entry name" value="RNA-binding domain, RBD"/>
    <property type="match status" value="3"/>
</dbReference>
<evidence type="ECO:0000256" key="1">
    <source>
        <dbReference type="ARBA" id="ARBA00022737"/>
    </source>
</evidence>
<evidence type="ECO:0000256" key="4">
    <source>
        <dbReference type="SAM" id="MobiDB-lite"/>
    </source>
</evidence>
<protein>
    <recommendedName>
        <fullName evidence="5">RRM domain-containing protein</fullName>
    </recommendedName>
</protein>
<keyword evidence="2 3" id="KW-0694">RNA-binding</keyword>
<dbReference type="PANTHER" id="PTHR13976">
    <property type="entry name" value="HETEROGENEOUS NUCLEAR RIBONUCLEOPROTEIN-RELATED"/>
    <property type="match status" value="1"/>
</dbReference>
<evidence type="ECO:0000256" key="2">
    <source>
        <dbReference type="ARBA" id="ARBA00022884"/>
    </source>
</evidence>
<dbReference type="Pfam" id="PF00076">
    <property type="entry name" value="RRM_1"/>
    <property type="match status" value="3"/>
</dbReference>
<dbReference type="PROSITE" id="PS50102">
    <property type="entry name" value="RRM"/>
    <property type="match status" value="3"/>
</dbReference>
<dbReference type="InterPro" id="IPR012677">
    <property type="entry name" value="Nucleotide-bd_a/b_plait_sf"/>
</dbReference>
<dbReference type="OrthoDB" id="431068at2759"/>
<feature type="domain" description="RRM" evidence="5">
    <location>
        <begin position="320"/>
        <end position="403"/>
    </location>
</feature>
<dbReference type="AlphaFoldDB" id="A0A9Q1HV07"/>
<dbReference type="Proteomes" id="UP001152803">
    <property type="component" value="Unassembled WGS sequence"/>
</dbReference>
<name>A0A9Q1HV07_CONCO</name>
<keyword evidence="7" id="KW-1185">Reference proteome</keyword>
<evidence type="ECO:0000313" key="6">
    <source>
        <dbReference type="EMBL" id="KAJ8263033.1"/>
    </source>
</evidence>
<dbReference type="InterPro" id="IPR035979">
    <property type="entry name" value="RBD_domain_sf"/>
</dbReference>
<dbReference type="SMART" id="SM00360">
    <property type="entry name" value="RRM"/>
    <property type="match status" value="3"/>
</dbReference>
<dbReference type="InterPro" id="IPR050666">
    <property type="entry name" value="ESRP"/>
</dbReference>
<accession>A0A9Q1HV07</accession>
<organism evidence="6 7">
    <name type="scientific">Conger conger</name>
    <name type="common">Conger eel</name>
    <name type="synonym">Muraena conger</name>
    <dbReference type="NCBI Taxonomy" id="82655"/>
    <lineage>
        <taxon>Eukaryota</taxon>
        <taxon>Metazoa</taxon>
        <taxon>Chordata</taxon>
        <taxon>Craniata</taxon>
        <taxon>Vertebrata</taxon>
        <taxon>Euteleostomi</taxon>
        <taxon>Actinopterygii</taxon>
        <taxon>Neopterygii</taxon>
        <taxon>Teleostei</taxon>
        <taxon>Anguilliformes</taxon>
        <taxon>Congridae</taxon>
        <taxon>Conger</taxon>
    </lineage>
</organism>
<feature type="compositionally biased region" description="Basic and acidic residues" evidence="4">
    <location>
        <begin position="307"/>
        <end position="317"/>
    </location>
</feature>
<feature type="domain" description="RRM" evidence="5">
    <location>
        <begin position="111"/>
        <end position="190"/>
    </location>
</feature>
<sequence>MLSKMASGYCRSLLTSSIFRSFATRYINSRKIWECNRVATTLAMVRDVSGCTQFSHHWTAAHIRLLRVFSLRNVLSAQKLFTEAGAPFNEGDYPPLPEYKTDPGHESKDIFMVCVKGLPWSCTPEDLLEFFSECQIHDGVNGIHLTVNRDGRPNGEAVIELEQEEDIFKALQKHREYIGSRYVHVYEVSSSEAEDILRQSDQFLAQRRRMVKLQGLPYSCTEKDVAEFFSGLEIVPDGVALVTDHKRRNIGLAYVEFTSQEMAERAVAKDGNTMGTRYIDVLPVPIKSEVQSLKEEVSPSLPAATETDTHPESKDPNLGHFIHMRGLPFDVTGQDIVNFFSPVRLEKILIEHDANGRANGQAVVRFCSHEDAMAAMSKDKAHLQGQDVGLILNSPTMIGYDETEKR</sequence>
<evidence type="ECO:0000259" key="5">
    <source>
        <dbReference type="PROSITE" id="PS50102"/>
    </source>
</evidence>